<evidence type="ECO:0000313" key="2">
    <source>
        <dbReference type="EMBL" id="RSH76599.1"/>
    </source>
</evidence>
<feature type="compositionally biased region" description="Basic residues" evidence="1">
    <location>
        <begin position="97"/>
        <end position="107"/>
    </location>
</feature>
<evidence type="ECO:0000256" key="1">
    <source>
        <dbReference type="SAM" id="MobiDB-lite"/>
    </source>
</evidence>
<feature type="region of interest" description="Disordered" evidence="1">
    <location>
        <begin position="1"/>
        <end position="26"/>
    </location>
</feature>
<dbReference type="RefSeq" id="XP_028471746.1">
    <property type="nucleotide sequence ID" value="XM_028621007.1"/>
</dbReference>
<feature type="compositionally biased region" description="Basic and acidic residues" evidence="1">
    <location>
        <begin position="71"/>
        <end position="96"/>
    </location>
</feature>
<dbReference type="OrthoDB" id="2595867at2759"/>
<dbReference type="GeneID" id="39590027"/>
<evidence type="ECO:0000313" key="3">
    <source>
        <dbReference type="Proteomes" id="UP000279236"/>
    </source>
</evidence>
<proteinExistence type="predicted"/>
<gene>
    <name evidence="2" type="ORF">EHS24_005484</name>
</gene>
<sequence>MSSAMKEQISALAARKATVQTHPGQQNALVPAAKLAKNKRLPATMITPAGKIEVSKKIKSNGDSSKKKKRSEAGKEKALERMERLQVKVQHSEDKKAKRKRAKLAWE</sequence>
<protein>
    <submittedName>
        <fullName evidence="2">Uncharacterized protein</fullName>
    </submittedName>
</protein>
<reference evidence="2 3" key="1">
    <citation type="submission" date="2018-11" db="EMBL/GenBank/DDBJ databases">
        <title>Genome sequence of Apiotrichum porosum DSM 27194.</title>
        <authorList>
            <person name="Aliyu H."/>
            <person name="Gorte O."/>
            <person name="Ochsenreither K."/>
        </authorList>
    </citation>
    <scope>NUCLEOTIDE SEQUENCE [LARGE SCALE GENOMIC DNA]</scope>
    <source>
        <strain evidence="2 3">DSM 27194</strain>
    </source>
</reference>
<dbReference type="EMBL" id="RSCE01000023">
    <property type="protein sequence ID" value="RSH76599.1"/>
    <property type="molecule type" value="Genomic_DNA"/>
</dbReference>
<keyword evidence="3" id="KW-1185">Reference proteome</keyword>
<comment type="caution">
    <text evidence="2">The sequence shown here is derived from an EMBL/GenBank/DDBJ whole genome shotgun (WGS) entry which is preliminary data.</text>
</comment>
<name>A0A427XCK9_9TREE</name>
<organism evidence="2 3">
    <name type="scientific">Apiotrichum porosum</name>
    <dbReference type="NCBI Taxonomy" id="105984"/>
    <lineage>
        <taxon>Eukaryota</taxon>
        <taxon>Fungi</taxon>
        <taxon>Dikarya</taxon>
        <taxon>Basidiomycota</taxon>
        <taxon>Agaricomycotina</taxon>
        <taxon>Tremellomycetes</taxon>
        <taxon>Trichosporonales</taxon>
        <taxon>Trichosporonaceae</taxon>
        <taxon>Apiotrichum</taxon>
    </lineage>
</organism>
<dbReference type="Proteomes" id="UP000279236">
    <property type="component" value="Unassembled WGS sequence"/>
</dbReference>
<accession>A0A427XCK9</accession>
<feature type="region of interest" description="Disordered" evidence="1">
    <location>
        <begin position="55"/>
        <end position="107"/>
    </location>
</feature>
<dbReference type="AlphaFoldDB" id="A0A427XCK9"/>